<dbReference type="Pfam" id="PF12822">
    <property type="entry name" value="ECF_trnsprt"/>
    <property type="match status" value="1"/>
</dbReference>
<accession>A0A168NPM7</accession>
<reference evidence="10 11" key="1">
    <citation type="journal article" date="2015" name="Biotechnol. Bioeng.">
        <title>Genome sequence and phenotypic characterization of Caulobacter segnis.</title>
        <authorList>
            <person name="Patel S."/>
            <person name="Fletcher B."/>
            <person name="Scott D.C."/>
            <person name="Ely B."/>
        </authorList>
    </citation>
    <scope>NUCLEOTIDE SEQUENCE [LARGE SCALE GENOMIC DNA]</scope>
    <source>
        <strain evidence="10 11">ERI-2</strain>
    </source>
</reference>
<dbReference type="PANTHER" id="PTHR38438">
    <property type="entry name" value="RIBOFLAVIN TRANSPORTER RIBU"/>
    <property type="match status" value="1"/>
</dbReference>
<keyword evidence="5 9" id="KW-0812">Transmembrane</keyword>
<dbReference type="GO" id="GO:0032217">
    <property type="term" value="F:riboflavin transmembrane transporter activity"/>
    <property type="evidence" value="ECO:0007669"/>
    <property type="project" value="UniProtKB-UniRule"/>
</dbReference>
<dbReference type="GO" id="GO:0005886">
    <property type="term" value="C:plasma membrane"/>
    <property type="evidence" value="ECO:0007669"/>
    <property type="project" value="UniProtKB-SubCell"/>
</dbReference>
<evidence type="ECO:0000256" key="1">
    <source>
        <dbReference type="ARBA" id="ARBA00004651"/>
    </source>
</evidence>
<comment type="subcellular location">
    <subcellularLocation>
        <location evidence="1">Cell membrane</location>
        <topology evidence="1">Multi-pass membrane protein</topology>
    </subcellularLocation>
</comment>
<organism evidence="10 11">
    <name type="scientific">Clostridium ljungdahlii</name>
    <dbReference type="NCBI Taxonomy" id="1538"/>
    <lineage>
        <taxon>Bacteria</taxon>
        <taxon>Bacillati</taxon>
        <taxon>Bacillota</taxon>
        <taxon>Clostridia</taxon>
        <taxon>Eubacteriales</taxon>
        <taxon>Clostridiaceae</taxon>
        <taxon>Clostridium</taxon>
    </lineage>
</organism>
<keyword evidence="7 8" id="KW-0472">Membrane</keyword>
<comment type="similarity">
    <text evidence="2 8">Belongs to the prokaryotic riboflavin transporter (P-RFT) (TC 2.A.87) family.</text>
</comment>
<evidence type="ECO:0000256" key="2">
    <source>
        <dbReference type="ARBA" id="ARBA00005540"/>
    </source>
</evidence>
<evidence type="ECO:0000256" key="9">
    <source>
        <dbReference type="SAM" id="Phobius"/>
    </source>
</evidence>
<dbReference type="EMBL" id="LITT01000023">
    <property type="protein sequence ID" value="OAA86734.1"/>
    <property type="molecule type" value="Genomic_DNA"/>
</dbReference>
<protein>
    <recommendedName>
        <fullName evidence="8">Riboflavin transporter</fullName>
    </recommendedName>
</protein>
<sequence>MFISPDILSGLFLLTLEGYTQYFRGMLDMRSNKLNRLVKISLLGVIGFLLMFIEVAIPVFPSFLQIDISDLPALIGTFALGPGAGVAIELLKNILHGIFDGKTAFIGEFANFAVGSVLVFTAGYLYNRHKTKKTAAISLGVATIAMSVSAAVLNYFVLLPLYEKLLNFPISAMVAAAGKVNGSITDINTLILFAIVPFNLLKGLVLTALTLVLYKSVSPILKQEQSKSRGLAEHNN</sequence>
<dbReference type="PANTHER" id="PTHR38438:SF1">
    <property type="entry name" value="RIBOFLAVIN TRANSPORTER RIBU"/>
    <property type="match status" value="1"/>
</dbReference>
<keyword evidence="3 8" id="KW-0813">Transport</keyword>
<name>A0A168NPM7_9CLOT</name>
<dbReference type="Gene3D" id="1.10.1760.20">
    <property type="match status" value="1"/>
</dbReference>
<evidence type="ECO:0000256" key="3">
    <source>
        <dbReference type="ARBA" id="ARBA00022448"/>
    </source>
</evidence>
<feature type="transmembrane region" description="Helical" evidence="9">
    <location>
        <begin position="190"/>
        <end position="214"/>
    </location>
</feature>
<evidence type="ECO:0000256" key="4">
    <source>
        <dbReference type="ARBA" id="ARBA00022475"/>
    </source>
</evidence>
<keyword evidence="4 8" id="KW-1003">Cell membrane</keyword>
<evidence type="ECO:0000256" key="6">
    <source>
        <dbReference type="ARBA" id="ARBA00022989"/>
    </source>
</evidence>
<feature type="transmembrane region" description="Helical" evidence="9">
    <location>
        <begin position="137"/>
        <end position="158"/>
    </location>
</feature>
<gene>
    <name evidence="10" type="primary">ribU</name>
    <name evidence="10" type="ORF">WY13_02127</name>
</gene>
<evidence type="ECO:0000256" key="5">
    <source>
        <dbReference type="ARBA" id="ARBA00022692"/>
    </source>
</evidence>
<dbReference type="InterPro" id="IPR024529">
    <property type="entry name" value="ECF_trnsprt_substrate-spec"/>
</dbReference>
<proteinExistence type="inferred from homology"/>
<dbReference type="InterPro" id="IPR025720">
    <property type="entry name" value="RibU"/>
</dbReference>
<dbReference type="PIRSF" id="PIRSF037778">
    <property type="entry name" value="UCP037778_transp_RibU"/>
    <property type="match status" value="1"/>
</dbReference>
<evidence type="ECO:0000256" key="7">
    <source>
        <dbReference type="ARBA" id="ARBA00023136"/>
    </source>
</evidence>
<comment type="function">
    <text evidence="8">Probably a riboflavin-binding protein that interacts with the energy-coupling factor (ECF) ABC-transporter complex.</text>
</comment>
<evidence type="ECO:0000256" key="8">
    <source>
        <dbReference type="PIRNR" id="PIRNR037778"/>
    </source>
</evidence>
<dbReference type="Proteomes" id="UP000077407">
    <property type="component" value="Unassembled WGS sequence"/>
</dbReference>
<dbReference type="AlphaFoldDB" id="A0A168NPM7"/>
<evidence type="ECO:0000313" key="11">
    <source>
        <dbReference type="Proteomes" id="UP000077407"/>
    </source>
</evidence>
<feature type="transmembrane region" description="Helical" evidence="9">
    <location>
        <begin position="71"/>
        <end position="91"/>
    </location>
</feature>
<evidence type="ECO:0000313" key="10">
    <source>
        <dbReference type="EMBL" id="OAA86734.1"/>
    </source>
</evidence>
<keyword evidence="6 9" id="KW-1133">Transmembrane helix</keyword>
<dbReference type="PATRIC" id="fig|1538.10.peg.1725"/>
<comment type="caution">
    <text evidence="10">The sequence shown here is derived from an EMBL/GenBank/DDBJ whole genome shotgun (WGS) entry which is preliminary data.</text>
</comment>
<feature type="transmembrane region" description="Helical" evidence="9">
    <location>
        <begin position="42"/>
        <end position="64"/>
    </location>
</feature>
<feature type="transmembrane region" description="Helical" evidence="9">
    <location>
        <begin position="103"/>
        <end position="125"/>
    </location>
</feature>